<reference evidence="2 3" key="1">
    <citation type="journal article" date="2016" name="Nat. Commun.">
        <title>Thousands of microbial genomes shed light on interconnected biogeochemical processes in an aquifer system.</title>
        <authorList>
            <person name="Anantharaman K."/>
            <person name="Brown C.T."/>
            <person name="Hug L.A."/>
            <person name="Sharon I."/>
            <person name="Castelle C.J."/>
            <person name="Probst A.J."/>
            <person name="Thomas B.C."/>
            <person name="Singh A."/>
            <person name="Wilkins M.J."/>
            <person name="Karaoz U."/>
            <person name="Brodie E.L."/>
            <person name="Williams K.H."/>
            <person name="Hubbard S.S."/>
            <person name="Banfield J.F."/>
        </authorList>
    </citation>
    <scope>NUCLEOTIDE SEQUENCE [LARGE SCALE GENOMIC DNA]</scope>
</reference>
<organism evidence="2 3">
    <name type="scientific">Candidatus Zambryskibacteria bacterium RIFCSPHIGHO2_02_FULL_43_14</name>
    <dbReference type="NCBI Taxonomy" id="1802748"/>
    <lineage>
        <taxon>Bacteria</taxon>
        <taxon>Candidatus Zambryskiibacteriota</taxon>
    </lineage>
</organism>
<protein>
    <submittedName>
        <fullName evidence="2">Uncharacterized protein</fullName>
    </submittedName>
</protein>
<gene>
    <name evidence="2" type="ORF">A3C70_02475</name>
</gene>
<dbReference type="Proteomes" id="UP000178175">
    <property type="component" value="Unassembled WGS sequence"/>
</dbReference>
<keyword evidence="1" id="KW-0812">Transmembrane</keyword>
<evidence type="ECO:0000313" key="2">
    <source>
        <dbReference type="EMBL" id="OHA97021.1"/>
    </source>
</evidence>
<comment type="caution">
    <text evidence="2">The sequence shown here is derived from an EMBL/GenBank/DDBJ whole genome shotgun (WGS) entry which is preliminary data.</text>
</comment>
<proteinExistence type="predicted"/>
<accession>A0A1G2TK83</accession>
<dbReference type="AlphaFoldDB" id="A0A1G2TK83"/>
<evidence type="ECO:0000256" key="1">
    <source>
        <dbReference type="SAM" id="Phobius"/>
    </source>
</evidence>
<dbReference type="EMBL" id="MHVR01000002">
    <property type="protein sequence ID" value="OHA97021.1"/>
    <property type="molecule type" value="Genomic_DNA"/>
</dbReference>
<feature type="transmembrane region" description="Helical" evidence="1">
    <location>
        <begin position="29"/>
        <end position="51"/>
    </location>
</feature>
<keyword evidence="1" id="KW-0472">Membrane</keyword>
<feature type="transmembrane region" description="Helical" evidence="1">
    <location>
        <begin position="72"/>
        <end position="96"/>
    </location>
</feature>
<evidence type="ECO:0000313" key="3">
    <source>
        <dbReference type="Proteomes" id="UP000178175"/>
    </source>
</evidence>
<sequence>MQDEKKGLNNTTIALMISVAVFYDALQWLLTFIFMGWLVGIFAGLTFYIWFKLRGMSFMKPKRFAAFGTSSIIEMFPFIPLSALPAWTVAVTYLALDSKIKKVAPGLGIIKK</sequence>
<keyword evidence="1" id="KW-1133">Transmembrane helix</keyword>
<name>A0A1G2TK83_9BACT</name>
<feature type="transmembrane region" description="Helical" evidence="1">
    <location>
        <begin position="7"/>
        <end position="23"/>
    </location>
</feature>